<organism evidence="1 2">
    <name type="scientific">Algoriphagus sanaruensis</name>
    <dbReference type="NCBI Taxonomy" id="1727163"/>
    <lineage>
        <taxon>Bacteria</taxon>
        <taxon>Pseudomonadati</taxon>
        <taxon>Bacteroidota</taxon>
        <taxon>Cytophagia</taxon>
        <taxon>Cytophagales</taxon>
        <taxon>Cyclobacteriaceae</taxon>
        <taxon>Algoriphagus</taxon>
    </lineage>
</organism>
<dbReference type="RefSeq" id="WP_067544007.1">
    <property type="nucleotide sequence ID" value="NZ_CP012836.1"/>
</dbReference>
<accession>A0A142EK95</accession>
<dbReference type="EMBL" id="CP012836">
    <property type="protein sequence ID" value="AMQ55550.1"/>
    <property type="molecule type" value="Genomic_DNA"/>
</dbReference>
<dbReference type="STRING" id="1727163.AO498_03980"/>
<name>A0A142EK95_9BACT</name>
<dbReference type="PATRIC" id="fig|1727163.4.peg.828"/>
<keyword evidence="2" id="KW-1185">Reference proteome</keyword>
<gene>
    <name evidence="1" type="ORF">AO498_03980</name>
</gene>
<dbReference type="AlphaFoldDB" id="A0A142EK95"/>
<reference evidence="2" key="1">
    <citation type="submission" date="2015-09" db="EMBL/GenBank/DDBJ databases">
        <title>Complete sequence of Algoriphagus sp. M8-2.</title>
        <authorList>
            <person name="Shintani M."/>
        </authorList>
    </citation>
    <scope>NUCLEOTIDE SEQUENCE [LARGE SCALE GENOMIC DNA]</scope>
    <source>
        <strain evidence="2">M8-2</strain>
    </source>
</reference>
<protein>
    <submittedName>
        <fullName evidence="1">Uncharacterized protein</fullName>
    </submittedName>
</protein>
<sequence>MNLTKSGQNPQRISVRLLRGDEVVETKSMGRRSYIYWSNNLYWWLREGDTVANITKTYFNPFTGEIQYVNLPPLINWKDVIVPTINSVSITNDVTGRGSTVIGPIGEMKGDTMTVYVKYSHVISKWTEGSSFFTPLGEKEIIDSIKIILK</sequence>
<evidence type="ECO:0000313" key="1">
    <source>
        <dbReference type="EMBL" id="AMQ55550.1"/>
    </source>
</evidence>
<proteinExistence type="predicted"/>
<evidence type="ECO:0000313" key="2">
    <source>
        <dbReference type="Proteomes" id="UP000073816"/>
    </source>
</evidence>
<reference evidence="1 2" key="2">
    <citation type="journal article" date="2016" name="Genome Announc.">
        <title>Complete Genome Sequence of Algoriphagus sp. Strain M8-2, Isolated from a Brackish Lake.</title>
        <authorList>
            <person name="Muraguchi Y."/>
            <person name="Kushimoto K."/>
            <person name="Ohtsubo Y."/>
            <person name="Suzuki T."/>
            <person name="Dohra H."/>
            <person name="Kimbara K."/>
            <person name="Shintani M."/>
        </authorList>
    </citation>
    <scope>NUCLEOTIDE SEQUENCE [LARGE SCALE GENOMIC DNA]</scope>
    <source>
        <strain evidence="1 2">M8-2</strain>
    </source>
</reference>
<dbReference type="Proteomes" id="UP000073816">
    <property type="component" value="Chromosome"/>
</dbReference>
<dbReference type="KEGG" id="alm:AO498_03980"/>